<keyword evidence="2" id="KW-1185">Reference proteome</keyword>
<comment type="caution">
    <text evidence="1">The sequence shown here is derived from an EMBL/GenBank/DDBJ whole genome shotgun (WGS) entry which is preliminary data.</text>
</comment>
<name>A0ACB8TZ55_9APHY</name>
<protein>
    <submittedName>
        <fullName evidence="1">Uncharacterized protein</fullName>
    </submittedName>
</protein>
<dbReference type="EMBL" id="MU274918">
    <property type="protein sequence ID" value="KAI0087373.1"/>
    <property type="molecule type" value="Genomic_DNA"/>
</dbReference>
<evidence type="ECO:0000313" key="1">
    <source>
        <dbReference type="EMBL" id="KAI0087373.1"/>
    </source>
</evidence>
<organism evidence="1 2">
    <name type="scientific">Irpex rosettiformis</name>
    <dbReference type="NCBI Taxonomy" id="378272"/>
    <lineage>
        <taxon>Eukaryota</taxon>
        <taxon>Fungi</taxon>
        <taxon>Dikarya</taxon>
        <taxon>Basidiomycota</taxon>
        <taxon>Agaricomycotina</taxon>
        <taxon>Agaricomycetes</taxon>
        <taxon>Polyporales</taxon>
        <taxon>Irpicaceae</taxon>
        <taxon>Irpex</taxon>
    </lineage>
</organism>
<sequence>MPSVKRRSPRLQVDTSRVASSAFIADSEVPFPGDARDRYDHYHTSVFRSSQMEIQVHSPTVKVVRSRGHEPAKSLPVFSDQDRIEGVVRLDPHLYVAPGQLVVTMEGAFVFVSPDVVEAHEQLPTGKPQGPYRHLFFTSSVTYTTGDNSSPRSASTIREAFANTVRTLKVDRKSSLPDLRVTSSRGQFPFSFEIPRPARQGEEMPPTCSSLSVGVMGVRGRTGVERAEVEYKIIARWEGTDPNERTQLEAPILFQPEADFQSQDSSLEPDSWLEIPLHSDRAIPFKCAVTLPDPSTFARSTSIPFFVVFRTRPYSHTLAREIAADATVAVSLLRQVTIISRPTLTYSPTPSVTSSEDSDVPQTPQTPKRRLLHRVVKSNNSFTGGSQGSLAELGRRGRATQSTPEKPLPPLPMGISETRTLQTDVSIGFPKRPRRRTAPHERHPSIQENNSLPDGLYKGKLRLEKNMLPSLEWAGLSVKYFVQVSVLFGQDELRARIPIRLLWTP</sequence>
<reference evidence="1" key="1">
    <citation type="journal article" date="2021" name="Environ. Microbiol.">
        <title>Gene family expansions and transcriptome signatures uncover fungal adaptations to wood decay.</title>
        <authorList>
            <person name="Hage H."/>
            <person name="Miyauchi S."/>
            <person name="Viragh M."/>
            <person name="Drula E."/>
            <person name="Min B."/>
            <person name="Chaduli D."/>
            <person name="Navarro D."/>
            <person name="Favel A."/>
            <person name="Norest M."/>
            <person name="Lesage-Meessen L."/>
            <person name="Balint B."/>
            <person name="Merenyi Z."/>
            <person name="de Eugenio L."/>
            <person name="Morin E."/>
            <person name="Martinez A.T."/>
            <person name="Baldrian P."/>
            <person name="Stursova M."/>
            <person name="Martinez M.J."/>
            <person name="Novotny C."/>
            <person name="Magnuson J.K."/>
            <person name="Spatafora J.W."/>
            <person name="Maurice S."/>
            <person name="Pangilinan J."/>
            <person name="Andreopoulos W."/>
            <person name="LaButti K."/>
            <person name="Hundley H."/>
            <person name="Na H."/>
            <person name="Kuo A."/>
            <person name="Barry K."/>
            <person name="Lipzen A."/>
            <person name="Henrissat B."/>
            <person name="Riley R."/>
            <person name="Ahrendt S."/>
            <person name="Nagy L.G."/>
            <person name="Grigoriev I.V."/>
            <person name="Martin F."/>
            <person name="Rosso M.N."/>
        </authorList>
    </citation>
    <scope>NUCLEOTIDE SEQUENCE</scope>
    <source>
        <strain evidence="1">CBS 384.51</strain>
    </source>
</reference>
<accession>A0ACB8TZ55</accession>
<gene>
    <name evidence="1" type="ORF">BDY19DRAFT_986124</name>
</gene>
<evidence type="ECO:0000313" key="2">
    <source>
        <dbReference type="Proteomes" id="UP001055072"/>
    </source>
</evidence>
<dbReference type="Proteomes" id="UP001055072">
    <property type="component" value="Unassembled WGS sequence"/>
</dbReference>
<proteinExistence type="predicted"/>